<evidence type="ECO:0000256" key="7">
    <source>
        <dbReference type="ARBA" id="ARBA00022801"/>
    </source>
</evidence>
<evidence type="ECO:0000256" key="2">
    <source>
        <dbReference type="ARBA" id="ARBA00002631"/>
    </source>
</evidence>
<evidence type="ECO:0000256" key="9">
    <source>
        <dbReference type="PROSITE-ProRule" id="PRU10072"/>
    </source>
</evidence>
<evidence type="ECO:0000313" key="11">
    <source>
        <dbReference type="EMBL" id="KEJ94970.1"/>
    </source>
</evidence>
<dbReference type="GeneID" id="68868605"/>
<evidence type="ECO:0000313" key="12">
    <source>
        <dbReference type="Proteomes" id="UP000027746"/>
    </source>
</evidence>
<dbReference type="PANTHER" id="PTHR11264:SF8">
    <property type="entry name" value="URACIL-DNA GLYCOSYLASE-LIKE DOMAIN-CONTAINING PROTEIN"/>
    <property type="match status" value="1"/>
</dbReference>
<evidence type="ECO:0000256" key="6">
    <source>
        <dbReference type="ARBA" id="ARBA00022763"/>
    </source>
</evidence>
<dbReference type="InterPro" id="IPR002043">
    <property type="entry name" value="UDG_fam1"/>
</dbReference>
<dbReference type="InterPro" id="IPR036895">
    <property type="entry name" value="Uracil-DNA_glycosylase-like_sf"/>
</dbReference>
<organism evidence="11 12">
    <name type="scientific">Pseudosulfitobacter pseudonitzschiae</name>
    <dbReference type="NCBI Taxonomy" id="1402135"/>
    <lineage>
        <taxon>Bacteria</taxon>
        <taxon>Pseudomonadati</taxon>
        <taxon>Pseudomonadota</taxon>
        <taxon>Alphaproteobacteria</taxon>
        <taxon>Rhodobacterales</taxon>
        <taxon>Roseobacteraceae</taxon>
        <taxon>Pseudosulfitobacter</taxon>
    </lineage>
</organism>
<evidence type="ECO:0000259" key="10">
    <source>
        <dbReference type="Pfam" id="PF03167"/>
    </source>
</evidence>
<evidence type="ECO:0000256" key="1">
    <source>
        <dbReference type="ARBA" id="ARBA00001400"/>
    </source>
</evidence>
<dbReference type="Proteomes" id="UP000027746">
    <property type="component" value="Unassembled WGS sequence"/>
</dbReference>
<evidence type="ECO:0000256" key="8">
    <source>
        <dbReference type="ARBA" id="ARBA00023204"/>
    </source>
</evidence>
<accession>A0A073IZD9</accession>
<dbReference type="RefSeq" id="WP_037927778.1">
    <property type="nucleotide sequence ID" value="NZ_CP054599.1"/>
</dbReference>
<keyword evidence="6" id="KW-0227">DNA damage</keyword>
<keyword evidence="7" id="KW-0378">Hydrolase</keyword>
<dbReference type="Pfam" id="PF03167">
    <property type="entry name" value="UDG"/>
    <property type="match status" value="1"/>
</dbReference>
<dbReference type="InterPro" id="IPR018085">
    <property type="entry name" value="Ura-DNA_Glyclase_AS"/>
</dbReference>
<comment type="caution">
    <text evidence="11">The sequence shown here is derived from an EMBL/GenBank/DDBJ whole genome shotgun (WGS) entry which is preliminary data.</text>
</comment>
<evidence type="ECO:0000256" key="3">
    <source>
        <dbReference type="ARBA" id="ARBA00008184"/>
    </source>
</evidence>
<reference evidence="11 12" key="1">
    <citation type="submission" date="2014-01" db="EMBL/GenBank/DDBJ databases">
        <title>Sulfitobacter sp. H3 (MCCC 1A00686) Genome Sequencing.</title>
        <authorList>
            <person name="Lai Q."/>
            <person name="Hong Z."/>
        </authorList>
    </citation>
    <scope>NUCLEOTIDE SEQUENCE [LARGE SCALE GENOMIC DNA]</scope>
    <source>
        <strain evidence="11 12">H3</strain>
    </source>
</reference>
<evidence type="ECO:0000256" key="4">
    <source>
        <dbReference type="ARBA" id="ARBA00012030"/>
    </source>
</evidence>
<keyword evidence="8" id="KW-0234">DNA repair</keyword>
<sequence>MSLRDDMQQALAEWAATVPENWREAIIAPNLEADKLVGAQDEEGAFAPYPPLHDAEGARHLFLPFTGLLPTDVRVVLIGQDPYTEPDRATGRSFEDGVAGRISETTRPALRRLVQSAVAPGLLGGPEPWRNLRAMLGDPPPQTVRFFDCLQEQGVLFVNASWTFTHKKHQSAHKEIWRLLTEHLLRQIAAAQGGTVFLLLGREAQDVFRRSIPEPDDFPRTASIAHPHPTAYRGDTYFNGANPLISVNQALQAMGEAEIEWWPFP</sequence>
<dbReference type="PANTHER" id="PTHR11264">
    <property type="entry name" value="URACIL-DNA GLYCOSYLASE"/>
    <property type="match status" value="1"/>
</dbReference>
<comment type="similarity">
    <text evidence="3">Belongs to the uracil-DNA glycosylase (UDG) superfamily. UNG family.</text>
</comment>
<dbReference type="InterPro" id="IPR005122">
    <property type="entry name" value="Uracil-DNA_glycosylase-like"/>
</dbReference>
<feature type="active site" description="Proton acceptor" evidence="9">
    <location>
        <position position="81"/>
    </location>
</feature>
<feature type="domain" description="Uracil-DNA glycosylase-like" evidence="10">
    <location>
        <begin position="67"/>
        <end position="233"/>
    </location>
</feature>
<comment type="catalytic activity">
    <reaction evidence="1">
        <text>Hydrolyzes single-stranded DNA or mismatched double-stranded DNA and polynucleotides, releasing free uracil.</text>
        <dbReference type="EC" id="3.2.2.27"/>
    </reaction>
</comment>
<dbReference type="OrthoDB" id="9804372at2"/>
<dbReference type="GO" id="GO:0004844">
    <property type="term" value="F:uracil DNA N-glycosylase activity"/>
    <property type="evidence" value="ECO:0007669"/>
    <property type="project" value="UniProtKB-EC"/>
</dbReference>
<dbReference type="AlphaFoldDB" id="A0A073IZD9"/>
<dbReference type="Gene3D" id="3.40.470.10">
    <property type="entry name" value="Uracil-DNA glycosylase-like domain"/>
    <property type="match status" value="1"/>
</dbReference>
<comment type="function">
    <text evidence="2">Excises uracil residues from the DNA which can arise as a result of misincorporation of dUMP residues by DNA polymerase or due to deamination of cytosine.</text>
</comment>
<dbReference type="EC" id="3.2.2.27" evidence="4"/>
<protein>
    <recommendedName>
        <fullName evidence="5">Uracil-DNA glycosylase</fullName>
        <ecNumber evidence="4">3.2.2.27</ecNumber>
    </recommendedName>
</protein>
<proteinExistence type="inferred from homology"/>
<evidence type="ECO:0000256" key="5">
    <source>
        <dbReference type="ARBA" id="ARBA00018429"/>
    </source>
</evidence>
<dbReference type="PROSITE" id="PS00130">
    <property type="entry name" value="U_DNA_GLYCOSYLASE"/>
    <property type="match status" value="1"/>
</dbReference>
<keyword evidence="12" id="KW-1185">Reference proteome</keyword>
<dbReference type="GO" id="GO:0097510">
    <property type="term" value="P:base-excision repair, AP site formation via deaminated base removal"/>
    <property type="evidence" value="ECO:0007669"/>
    <property type="project" value="TreeGrafter"/>
</dbReference>
<dbReference type="SUPFAM" id="SSF52141">
    <property type="entry name" value="Uracil-DNA glycosylase-like"/>
    <property type="match status" value="1"/>
</dbReference>
<gene>
    <name evidence="11" type="ORF">SUH3_22955</name>
</gene>
<name>A0A073IZD9_9RHOB</name>
<dbReference type="EMBL" id="JAMD01000008">
    <property type="protein sequence ID" value="KEJ94970.1"/>
    <property type="molecule type" value="Genomic_DNA"/>
</dbReference>